<protein>
    <recommendedName>
        <fullName evidence="3">D-isomer specific 2-hydroxyacid dehydrogenase NAD-binding domain-containing protein</fullName>
    </recommendedName>
</protein>
<comment type="caution">
    <text evidence="4">The sequence shown here is derived from an EMBL/GenBank/DDBJ whole genome shotgun (WGS) entry which is preliminary data.</text>
</comment>
<gene>
    <name evidence="4" type="ORF">LTR25_000402</name>
</gene>
<dbReference type="GO" id="GO:0051287">
    <property type="term" value="F:NAD binding"/>
    <property type="evidence" value="ECO:0007669"/>
    <property type="project" value="InterPro"/>
</dbReference>
<evidence type="ECO:0000256" key="2">
    <source>
        <dbReference type="ARBA" id="ARBA00023027"/>
    </source>
</evidence>
<keyword evidence="2" id="KW-0520">NAD</keyword>
<keyword evidence="5" id="KW-1185">Reference proteome</keyword>
<dbReference type="PANTHER" id="PTHR43333">
    <property type="entry name" value="2-HACID_DH_C DOMAIN-CONTAINING PROTEIN"/>
    <property type="match status" value="1"/>
</dbReference>
<dbReference type="AlphaFoldDB" id="A0AAV9QPH2"/>
<evidence type="ECO:0000256" key="1">
    <source>
        <dbReference type="ARBA" id="ARBA00023002"/>
    </source>
</evidence>
<dbReference type="CDD" id="cd12163">
    <property type="entry name" value="2-Hacid_dh_5"/>
    <property type="match status" value="1"/>
</dbReference>
<keyword evidence="1" id="KW-0560">Oxidoreductase</keyword>
<accession>A0AAV9QPH2</accession>
<dbReference type="Gene3D" id="3.40.50.720">
    <property type="entry name" value="NAD(P)-binding Rossmann-like Domain"/>
    <property type="match status" value="2"/>
</dbReference>
<dbReference type="PANTHER" id="PTHR43333:SF1">
    <property type="entry name" value="D-ISOMER SPECIFIC 2-HYDROXYACID DEHYDROGENASE NAD-BINDING DOMAIN-CONTAINING PROTEIN"/>
    <property type="match status" value="1"/>
</dbReference>
<dbReference type="SUPFAM" id="SSF51735">
    <property type="entry name" value="NAD(P)-binding Rossmann-fold domains"/>
    <property type="match status" value="1"/>
</dbReference>
<organism evidence="4 5">
    <name type="scientific">Vermiconidia calcicola</name>
    <dbReference type="NCBI Taxonomy" id="1690605"/>
    <lineage>
        <taxon>Eukaryota</taxon>
        <taxon>Fungi</taxon>
        <taxon>Dikarya</taxon>
        <taxon>Ascomycota</taxon>
        <taxon>Pezizomycotina</taxon>
        <taxon>Dothideomycetes</taxon>
        <taxon>Dothideomycetidae</taxon>
        <taxon>Mycosphaerellales</taxon>
        <taxon>Extremaceae</taxon>
        <taxon>Vermiconidia</taxon>
    </lineage>
</organism>
<evidence type="ECO:0000313" key="4">
    <source>
        <dbReference type="EMBL" id="KAK5545395.1"/>
    </source>
</evidence>
<dbReference type="Proteomes" id="UP001345827">
    <property type="component" value="Unassembled WGS sequence"/>
</dbReference>
<dbReference type="SUPFAM" id="SSF52283">
    <property type="entry name" value="Formate/glycerate dehydrogenase catalytic domain-like"/>
    <property type="match status" value="1"/>
</dbReference>
<dbReference type="InterPro" id="IPR036291">
    <property type="entry name" value="NAD(P)-bd_dom_sf"/>
</dbReference>
<evidence type="ECO:0000259" key="3">
    <source>
        <dbReference type="Pfam" id="PF02826"/>
    </source>
</evidence>
<sequence length="377" mass="40861">MGGGPDKEHVLITLGDAEPKHITAMLKQQFPHFDITYFQVSRDTGPKSVNAGSQVPDDVWQSATILLTLFVLPPNPDLVPNLKLIHLFSAGIDHWSNHPIVKDSDITITTVSGIHGPPITEWIIMTTLVASRRYAIEYEWQKEHFWGQGEKRGLVGTDWVGKTVGIAGYGSIGRQAARVFSALGANIHAYTASPRTTPAARRDNGYFVPGTGDPDGTIPVAWYSGTSKTSLHTFLSSGLDALIVALPLTPSTRHLFGAEEFALLGGAGGSEKTKLTAGGGAKPFLINIARGPILDQKALVAALDDEVLGGAALDVTDPEPLPKDDPLWNAKNVIITPHVSALGKEYMDRGFELFVTNWKRHERGEGMFNVVDRRRGY</sequence>
<feature type="domain" description="D-isomer specific 2-hydroxyacid dehydrogenase NAD-binding" evidence="3">
    <location>
        <begin position="125"/>
        <end position="198"/>
    </location>
</feature>
<dbReference type="GO" id="GO:0016491">
    <property type="term" value="F:oxidoreductase activity"/>
    <property type="evidence" value="ECO:0007669"/>
    <property type="project" value="UniProtKB-KW"/>
</dbReference>
<feature type="domain" description="D-isomer specific 2-hydroxyacid dehydrogenase NAD-binding" evidence="3">
    <location>
        <begin position="226"/>
        <end position="340"/>
    </location>
</feature>
<proteinExistence type="predicted"/>
<dbReference type="InterPro" id="IPR006140">
    <property type="entry name" value="D-isomer_DH_NAD-bd"/>
</dbReference>
<dbReference type="EMBL" id="JAXLQG010000001">
    <property type="protein sequence ID" value="KAK5545395.1"/>
    <property type="molecule type" value="Genomic_DNA"/>
</dbReference>
<dbReference type="Pfam" id="PF02826">
    <property type="entry name" value="2-Hacid_dh_C"/>
    <property type="match status" value="2"/>
</dbReference>
<reference evidence="4 5" key="1">
    <citation type="submission" date="2023-06" db="EMBL/GenBank/DDBJ databases">
        <title>Black Yeasts Isolated from many extreme environments.</title>
        <authorList>
            <person name="Coleine C."/>
            <person name="Stajich J.E."/>
            <person name="Selbmann L."/>
        </authorList>
    </citation>
    <scope>NUCLEOTIDE SEQUENCE [LARGE SCALE GENOMIC DNA]</scope>
    <source>
        <strain evidence="4 5">CCFEE 5887</strain>
    </source>
</reference>
<name>A0AAV9QPH2_9PEZI</name>
<evidence type="ECO:0000313" key="5">
    <source>
        <dbReference type="Proteomes" id="UP001345827"/>
    </source>
</evidence>